<dbReference type="EMBL" id="BTRK01000006">
    <property type="protein sequence ID" value="GMR60307.1"/>
    <property type="molecule type" value="Genomic_DNA"/>
</dbReference>
<organism evidence="2 3">
    <name type="scientific">Pristionchus mayeri</name>
    <dbReference type="NCBI Taxonomy" id="1317129"/>
    <lineage>
        <taxon>Eukaryota</taxon>
        <taxon>Metazoa</taxon>
        <taxon>Ecdysozoa</taxon>
        <taxon>Nematoda</taxon>
        <taxon>Chromadorea</taxon>
        <taxon>Rhabditida</taxon>
        <taxon>Rhabditina</taxon>
        <taxon>Diplogasteromorpha</taxon>
        <taxon>Diplogasteroidea</taxon>
        <taxon>Neodiplogasteridae</taxon>
        <taxon>Pristionchus</taxon>
    </lineage>
</organism>
<sequence>QHSSTMPDLRVLLAAFACLCLVTQSLSLDGELELPLHRIARTPNTALLVPFPRVGKRSEYSPRYDSGYEAEPPHDMSKRLYFARVGKRYMYAARVGRK</sequence>
<feature type="chain" id="PRO_5042890979" evidence="1">
    <location>
        <begin position="28"/>
        <end position="98"/>
    </location>
</feature>
<feature type="non-terminal residue" evidence="2">
    <location>
        <position position="1"/>
    </location>
</feature>
<name>A0AAN5DDP7_9BILA</name>
<feature type="signal peptide" evidence="1">
    <location>
        <begin position="1"/>
        <end position="27"/>
    </location>
</feature>
<comment type="caution">
    <text evidence="2">The sequence shown here is derived from an EMBL/GenBank/DDBJ whole genome shotgun (WGS) entry which is preliminary data.</text>
</comment>
<evidence type="ECO:0000313" key="3">
    <source>
        <dbReference type="Proteomes" id="UP001328107"/>
    </source>
</evidence>
<gene>
    <name evidence="2" type="ORF">PMAYCL1PPCAC_30502</name>
</gene>
<dbReference type="Proteomes" id="UP001328107">
    <property type="component" value="Unassembled WGS sequence"/>
</dbReference>
<proteinExistence type="predicted"/>
<dbReference type="AlphaFoldDB" id="A0AAN5DDP7"/>
<keyword evidence="1" id="KW-0732">Signal</keyword>
<reference evidence="3" key="1">
    <citation type="submission" date="2022-10" db="EMBL/GenBank/DDBJ databases">
        <title>Genome assembly of Pristionchus species.</title>
        <authorList>
            <person name="Yoshida K."/>
            <person name="Sommer R.J."/>
        </authorList>
    </citation>
    <scope>NUCLEOTIDE SEQUENCE [LARGE SCALE GENOMIC DNA]</scope>
    <source>
        <strain evidence="3">RS5460</strain>
    </source>
</reference>
<accession>A0AAN5DDP7</accession>
<keyword evidence="3" id="KW-1185">Reference proteome</keyword>
<protein>
    <submittedName>
        <fullName evidence="2">Uncharacterized protein</fullName>
    </submittedName>
</protein>
<evidence type="ECO:0000313" key="2">
    <source>
        <dbReference type="EMBL" id="GMR60307.1"/>
    </source>
</evidence>
<evidence type="ECO:0000256" key="1">
    <source>
        <dbReference type="SAM" id="SignalP"/>
    </source>
</evidence>